<name>A0A8T6R2J7_9MICO</name>
<dbReference type="RefSeq" id="WP_165566604.1">
    <property type="nucleotide sequence ID" value="NZ_SAYU02000034.1"/>
</dbReference>
<dbReference type="PANTHER" id="PTHR12213">
    <property type="entry name" value="CORRINOID ADENOSYLTRANSFERASE"/>
    <property type="match status" value="1"/>
</dbReference>
<organism evidence="16 17">
    <name type="scientific">Phycicoccus flavus</name>
    <dbReference type="NCBI Taxonomy" id="2502783"/>
    <lineage>
        <taxon>Bacteria</taxon>
        <taxon>Bacillati</taxon>
        <taxon>Actinomycetota</taxon>
        <taxon>Actinomycetes</taxon>
        <taxon>Micrococcales</taxon>
        <taxon>Intrasporangiaceae</taxon>
        <taxon>Phycicoccus</taxon>
    </lineage>
</organism>
<comment type="catalytic activity">
    <reaction evidence="12 14">
        <text>2 cob(II)yrinate a,c diamide + reduced [electron-transfer flavoprotein] + 2 ATP = 2 adenosylcob(III)yrinate a,c-diamide + 2 triphosphate + oxidized [electron-transfer flavoprotein] + 3 H(+)</text>
        <dbReference type="Rhea" id="RHEA:11528"/>
        <dbReference type="Rhea" id="RHEA-COMP:10685"/>
        <dbReference type="Rhea" id="RHEA-COMP:10686"/>
        <dbReference type="ChEBI" id="CHEBI:15378"/>
        <dbReference type="ChEBI" id="CHEBI:18036"/>
        <dbReference type="ChEBI" id="CHEBI:30616"/>
        <dbReference type="ChEBI" id="CHEBI:57692"/>
        <dbReference type="ChEBI" id="CHEBI:58307"/>
        <dbReference type="ChEBI" id="CHEBI:58503"/>
        <dbReference type="ChEBI" id="CHEBI:58537"/>
        <dbReference type="EC" id="2.5.1.17"/>
    </reaction>
</comment>
<evidence type="ECO:0000256" key="5">
    <source>
        <dbReference type="ARBA" id="ARBA00022573"/>
    </source>
</evidence>
<dbReference type="Gene3D" id="1.20.1200.10">
    <property type="entry name" value="Cobalamin adenosyltransferase-like"/>
    <property type="match status" value="1"/>
</dbReference>
<evidence type="ECO:0000256" key="4">
    <source>
        <dbReference type="ARBA" id="ARBA00020963"/>
    </source>
</evidence>
<evidence type="ECO:0000256" key="12">
    <source>
        <dbReference type="ARBA" id="ARBA00048555"/>
    </source>
</evidence>
<keyword evidence="7 14" id="KW-0547">Nucleotide-binding</keyword>
<keyword evidence="8 14" id="KW-0067">ATP-binding</keyword>
<protein>
    <recommendedName>
        <fullName evidence="4 14">Corrinoid adenosyltransferase</fullName>
        <ecNumber evidence="3 14">2.5.1.17</ecNumber>
    </recommendedName>
    <alternativeName>
        <fullName evidence="9 14">Cob(II)alamin adenosyltransferase</fullName>
    </alternativeName>
    <alternativeName>
        <fullName evidence="11 14">Cob(II)yrinic acid a,c-diamide adenosyltransferase</fullName>
    </alternativeName>
    <alternativeName>
        <fullName evidence="10 14">Cobinamide/cobalamin adenosyltransferase</fullName>
    </alternativeName>
</protein>
<dbReference type="Proteomes" id="UP000287866">
    <property type="component" value="Unassembled WGS sequence"/>
</dbReference>
<dbReference type="InterPro" id="IPR016030">
    <property type="entry name" value="CblAdoTrfase-like"/>
</dbReference>
<evidence type="ECO:0000256" key="6">
    <source>
        <dbReference type="ARBA" id="ARBA00022679"/>
    </source>
</evidence>
<evidence type="ECO:0000313" key="16">
    <source>
        <dbReference type="EMBL" id="NHA68669.1"/>
    </source>
</evidence>
<dbReference type="PANTHER" id="PTHR12213:SF0">
    <property type="entry name" value="CORRINOID ADENOSYLTRANSFERASE MMAB"/>
    <property type="match status" value="1"/>
</dbReference>
<dbReference type="InterPro" id="IPR036451">
    <property type="entry name" value="CblAdoTrfase-like_sf"/>
</dbReference>
<reference evidence="16" key="1">
    <citation type="submission" date="2020-03" db="EMBL/GenBank/DDBJ databases">
        <title>Phycicoccus flavus sp. nov., a novel endophytic actinobacterium isolated from branch of Kandelia candel.</title>
        <authorList>
            <person name="Tuo L."/>
        </authorList>
    </citation>
    <scope>NUCLEOTIDE SEQUENCE</scope>
    <source>
        <strain evidence="16">CMS6Z-2</strain>
    </source>
</reference>
<evidence type="ECO:0000259" key="15">
    <source>
        <dbReference type="Pfam" id="PF01923"/>
    </source>
</evidence>
<dbReference type="GO" id="GO:0009236">
    <property type="term" value="P:cobalamin biosynthetic process"/>
    <property type="evidence" value="ECO:0007669"/>
    <property type="project" value="UniProtKB-UniRule"/>
</dbReference>
<dbReference type="EC" id="2.5.1.17" evidence="3 14"/>
<evidence type="ECO:0000256" key="13">
    <source>
        <dbReference type="ARBA" id="ARBA00048692"/>
    </source>
</evidence>
<dbReference type="InterPro" id="IPR029499">
    <property type="entry name" value="PduO-typ"/>
</dbReference>
<accession>A0A8T6R2J7</accession>
<dbReference type="AlphaFoldDB" id="A0A8T6R2J7"/>
<evidence type="ECO:0000256" key="9">
    <source>
        <dbReference type="ARBA" id="ARBA00031529"/>
    </source>
</evidence>
<evidence type="ECO:0000256" key="3">
    <source>
        <dbReference type="ARBA" id="ARBA00012454"/>
    </source>
</evidence>
<comment type="caution">
    <text evidence="16">The sequence shown here is derived from an EMBL/GenBank/DDBJ whole genome shotgun (WGS) entry which is preliminary data.</text>
</comment>
<evidence type="ECO:0000256" key="1">
    <source>
        <dbReference type="ARBA" id="ARBA00005121"/>
    </source>
</evidence>
<dbReference type="GO" id="GO:0005524">
    <property type="term" value="F:ATP binding"/>
    <property type="evidence" value="ECO:0007669"/>
    <property type="project" value="UniProtKB-UniRule"/>
</dbReference>
<evidence type="ECO:0000256" key="14">
    <source>
        <dbReference type="RuleBase" id="RU366026"/>
    </source>
</evidence>
<dbReference type="Pfam" id="PF01923">
    <property type="entry name" value="Cob_adeno_trans"/>
    <property type="match status" value="1"/>
</dbReference>
<feature type="domain" description="Cobalamin adenosyltransferase-like" evidence="15">
    <location>
        <begin position="7"/>
        <end position="184"/>
    </location>
</feature>
<evidence type="ECO:0000256" key="2">
    <source>
        <dbReference type="ARBA" id="ARBA00007487"/>
    </source>
</evidence>
<keyword evidence="5 14" id="KW-0169">Cobalamin biosynthesis</keyword>
<dbReference type="NCBIfam" id="TIGR00636">
    <property type="entry name" value="PduO_Nterm"/>
    <property type="match status" value="1"/>
</dbReference>
<comment type="similarity">
    <text evidence="2 14">Belongs to the Cob(I)alamin adenosyltransferase family.</text>
</comment>
<evidence type="ECO:0000256" key="10">
    <source>
        <dbReference type="ARBA" id="ARBA00033334"/>
    </source>
</evidence>
<proteinExistence type="inferred from homology"/>
<dbReference type="EMBL" id="SAYU02000034">
    <property type="protein sequence ID" value="NHA68669.1"/>
    <property type="molecule type" value="Genomic_DNA"/>
</dbReference>
<dbReference type="SUPFAM" id="SSF89028">
    <property type="entry name" value="Cobalamin adenosyltransferase-like"/>
    <property type="match status" value="1"/>
</dbReference>
<keyword evidence="6 14" id="KW-0808">Transferase</keyword>
<evidence type="ECO:0000313" key="17">
    <source>
        <dbReference type="Proteomes" id="UP000287866"/>
    </source>
</evidence>
<sequence>MVNLTRIYTRTGDEGTTALGDFSRTAKTDPRLAAYADANEANAALGVAIACGGLPEDVRAVLLRVQNDLFDVGADLCTPLQESYEHPPLRVREEWVAELEADCDRYLEPLPTLRSFILPGGTAGSAFLHQALTVVRRAERSTWAAITEYGTEPGTQRGEGGVNPSTARYLNRLSDLLFVLARTANLDAGGDVLWQPGGGREEAPDR</sequence>
<dbReference type="GO" id="GO:0008817">
    <property type="term" value="F:corrinoid adenosyltransferase activity"/>
    <property type="evidence" value="ECO:0007669"/>
    <property type="project" value="UniProtKB-UniRule"/>
</dbReference>
<keyword evidence="17" id="KW-1185">Reference proteome</keyword>
<evidence type="ECO:0000256" key="8">
    <source>
        <dbReference type="ARBA" id="ARBA00022840"/>
    </source>
</evidence>
<evidence type="ECO:0000256" key="11">
    <source>
        <dbReference type="ARBA" id="ARBA00033354"/>
    </source>
</evidence>
<comment type="catalytic activity">
    <reaction evidence="13 14">
        <text>2 cob(II)alamin + reduced [electron-transfer flavoprotein] + 2 ATP = 2 adenosylcob(III)alamin + 2 triphosphate + oxidized [electron-transfer flavoprotein] + 3 H(+)</text>
        <dbReference type="Rhea" id="RHEA:28671"/>
        <dbReference type="Rhea" id="RHEA-COMP:10685"/>
        <dbReference type="Rhea" id="RHEA-COMP:10686"/>
        <dbReference type="ChEBI" id="CHEBI:15378"/>
        <dbReference type="ChEBI" id="CHEBI:16304"/>
        <dbReference type="ChEBI" id="CHEBI:18036"/>
        <dbReference type="ChEBI" id="CHEBI:18408"/>
        <dbReference type="ChEBI" id="CHEBI:30616"/>
        <dbReference type="ChEBI" id="CHEBI:57692"/>
        <dbReference type="ChEBI" id="CHEBI:58307"/>
        <dbReference type="EC" id="2.5.1.17"/>
    </reaction>
</comment>
<comment type="pathway">
    <text evidence="1 14">Cofactor biosynthesis; adenosylcobalamin biosynthesis; adenosylcobalamin from cob(II)yrinate a,c-diamide: step 2/7.</text>
</comment>
<evidence type="ECO:0000256" key="7">
    <source>
        <dbReference type="ARBA" id="ARBA00022741"/>
    </source>
</evidence>
<gene>
    <name evidence="16" type="ORF">EPD83_011490</name>
</gene>